<evidence type="ECO:0000313" key="7">
    <source>
        <dbReference type="EMBL" id="BDG02899.1"/>
    </source>
</evidence>
<dbReference type="Proteomes" id="UP001162891">
    <property type="component" value="Chromosome"/>
</dbReference>
<evidence type="ECO:0000256" key="1">
    <source>
        <dbReference type="ARBA" id="ARBA00001947"/>
    </source>
</evidence>
<dbReference type="PANTHER" id="PTHR15910">
    <property type="entry name" value="ARCHAEMETZINCIN"/>
    <property type="match status" value="1"/>
</dbReference>
<keyword evidence="6" id="KW-0482">Metalloprotease</keyword>
<evidence type="ECO:0000256" key="2">
    <source>
        <dbReference type="ARBA" id="ARBA00022670"/>
    </source>
</evidence>
<evidence type="ECO:0000256" key="3">
    <source>
        <dbReference type="ARBA" id="ARBA00022723"/>
    </source>
</evidence>
<evidence type="ECO:0000256" key="4">
    <source>
        <dbReference type="ARBA" id="ARBA00022801"/>
    </source>
</evidence>
<sequence length="189" mass="20162">MAVGPGSVAQRAARIIAVAPVGRAAPAVVRHLHSVLEDTFGREVIDAPGLPLALRAYRPARGQWLATDLLDALAPTRAARCERILGVAEVDLFVPDLNFVFGVADAALGAALFSLARLVAPRDPQRTLRRAATEAVHELGHTYGLGHCKDPRCAMWFSNTLAETDRKGARLCARDAAALRRATALNDAD</sequence>
<dbReference type="PIRSF" id="PIRSF005785">
    <property type="entry name" value="Zn-prot_arch"/>
    <property type="match status" value="1"/>
</dbReference>
<dbReference type="InterPro" id="IPR024079">
    <property type="entry name" value="MetalloPept_cat_dom_sf"/>
</dbReference>
<organism evidence="7 8">
    <name type="scientific">Anaeromyxobacter oryzae</name>
    <dbReference type="NCBI Taxonomy" id="2918170"/>
    <lineage>
        <taxon>Bacteria</taxon>
        <taxon>Pseudomonadati</taxon>
        <taxon>Myxococcota</taxon>
        <taxon>Myxococcia</taxon>
        <taxon>Myxococcales</taxon>
        <taxon>Cystobacterineae</taxon>
        <taxon>Anaeromyxobacteraceae</taxon>
        <taxon>Anaeromyxobacter</taxon>
    </lineage>
</organism>
<reference evidence="8" key="1">
    <citation type="journal article" date="2022" name="Int. J. Syst. Evol. Microbiol.">
        <title>Anaeromyxobacter oryzae sp. nov., Anaeromyxobacter diazotrophicus sp. nov. and Anaeromyxobacter paludicola sp. nov., isolated from paddy soils.</title>
        <authorList>
            <person name="Itoh H."/>
            <person name="Xu Z."/>
            <person name="Mise K."/>
            <person name="Masuda Y."/>
            <person name="Ushijima N."/>
            <person name="Hayakawa C."/>
            <person name="Shiratori Y."/>
            <person name="Senoo K."/>
        </authorList>
    </citation>
    <scope>NUCLEOTIDE SEQUENCE [LARGE SCALE GENOMIC DNA]</scope>
    <source>
        <strain evidence="8">Red232</strain>
    </source>
</reference>
<dbReference type="InterPro" id="IPR012091">
    <property type="entry name" value="Pept_M54_archaemetzncn_arc/bac"/>
</dbReference>
<dbReference type="SUPFAM" id="SSF55486">
    <property type="entry name" value="Metalloproteases ('zincins'), catalytic domain"/>
    <property type="match status" value="1"/>
</dbReference>
<evidence type="ECO:0000313" key="8">
    <source>
        <dbReference type="Proteomes" id="UP001162891"/>
    </source>
</evidence>
<keyword evidence="4" id="KW-0378">Hydrolase</keyword>
<dbReference type="EMBL" id="AP025591">
    <property type="protein sequence ID" value="BDG02899.1"/>
    <property type="molecule type" value="Genomic_DNA"/>
</dbReference>
<evidence type="ECO:0000256" key="5">
    <source>
        <dbReference type="ARBA" id="ARBA00022833"/>
    </source>
</evidence>
<keyword evidence="5" id="KW-0862">Zinc</keyword>
<dbReference type="RefSeq" id="WP_248360580.1">
    <property type="nucleotide sequence ID" value="NZ_AP025591.1"/>
</dbReference>
<dbReference type="InterPro" id="IPR012962">
    <property type="entry name" value="Pept_M54_archaemetzincn"/>
</dbReference>
<comment type="cofactor">
    <cofactor evidence="1">
        <name>Zn(2+)</name>
        <dbReference type="ChEBI" id="CHEBI:29105"/>
    </cofactor>
</comment>
<keyword evidence="3" id="KW-0479">Metal-binding</keyword>
<protein>
    <submittedName>
        <fullName evidence="7">Peptidase</fullName>
    </submittedName>
</protein>
<accession>A0ABN6MPF2</accession>
<keyword evidence="8" id="KW-1185">Reference proteome</keyword>
<gene>
    <name evidence="7" type="ORF">AMOR_18950</name>
</gene>
<keyword evidence="2" id="KW-0645">Protease</keyword>
<evidence type="ECO:0000256" key="6">
    <source>
        <dbReference type="ARBA" id="ARBA00023049"/>
    </source>
</evidence>
<dbReference type="Gene3D" id="3.40.390.10">
    <property type="entry name" value="Collagenase (Catalytic Domain)"/>
    <property type="match status" value="1"/>
</dbReference>
<dbReference type="PANTHER" id="PTHR15910:SF1">
    <property type="entry name" value="ARCHAEMETZINCIN-2"/>
    <property type="match status" value="1"/>
</dbReference>
<dbReference type="CDD" id="cd11375">
    <property type="entry name" value="Peptidase_M54"/>
    <property type="match status" value="1"/>
</dbReference>
<name>A0ABN6MPF2_9BACT</name>
<dbReference type="Pfam" id="PF07998">
    <property type="entry name" value="Peptidase_M54"/>
    <property type="match status" value="1"/>
</dbReference>
<proteinExistence type="predicted"/>